<reference evidence="3" key="1">
    <citation type="journal article" date="2019" name="Int. J. Syst. Evol. Microbiol.">
        <title>The Global Catalogue of Microorganisms (GCM) 10K type strain sequencing project: providing services to taxonomists for standard genome sequencing and annotation.</title>
        <authorList>
            <consortium name="The Broad Institute Genomics Platform"/>
            <consortium name="The Broad Institute Genome Sequencing Center for Infectious Disease"/>
            <person name="Wu L."/>
            <person name="Ma J."/>
        </authorList>
    </citation>
    <scope>NUCLEOTIDE SEQUENCE [LARGE SCALE GENOMIC DNA]</scope>
    <source>
        <strain evidence="3">CECT 8979</strain>
    </source>
</reference>
<dbReference type="PROSITE" id="PS01045">
    <property type="entry name" value="SQUALEN_PHYTOEN_SYN_2"/>
    <property type="match status" value="1"/>
</dbReference>
<dbReference type="InterPro" id="IPR044843">
    <property type="entry name" value="Trans_IPPS_bact-type"/>
</dbReference>
<keyword evidence="3" id="KW-1185">Reference proteome</keyword>
<evidence type="ECO:0000256" key="1">
    <source>
        <dbReference type="ARBA" id="ARBA00022679"/>
    </source>
</evidence>
<comment type="caution">
    <text evidence="2">The sequence shown here is derived from an EMBL/GenBank/DDBJ whole genome shotgun (WGS) entry which is preliminary data.</text>
</comment>
<dbReference type="SFLD" id="SFLDG01212">
    <property type="entry name" value="Phytoene_synthase_like"/>
    <property type="match status" value="1"/>
</dbReference>
<organism evidence="2 3">
    <name type="scientific">Winogradskyella maritima</name>
    <dbReference type="NCBI Taxonomy" id="1517766"/>
    <lineage>
        <taxon>Bacteria</taxon>
        <taxon>Pseudomonadati</taxon>
        <taxon>Bacteroidota</taxon>
        <taxon>Flavobacteriia</taxon>
        <taxon>Flavobacteriales</taxon>
        <taxon>Flavobacteriaceae</taxon>
        <taxon>Winogradskyella</taxon>
    </lineage>
</organism>
<protein>
    <submittedName>
        <fullName evidence="2">Phytoene/squalene synthase family protein</fullName>
    </submittedName>
</protein>
<accession>A0ABV8AM27</accession>
<dbReference type="InterPro" id="IPR019845">
    <property type="entry name" value="Squalene/phytoene_synthase_CS"/>
</dbReference>
<dbReference type="SFLD" id="SFLDG01018">
    <property type="entry name" value="Squalene/Phytoene_Synthase_Lik"/>
    <property type="match status" value="1"/>
</dbReference>
<dbReference type="Gene3D" id="1.10.600.10">
    <property type="entry name" value="Farnesyl Diphosphate Synthase"/>
    <property type="match status" value="1"/>
</dbReference>
<dbReference type="InterPro" id="IPR033904">
    <property type="entry name" value="Trans_IPPS_HH"/>
</dbReference>
<dbReference type="InterPro" id="IPR002060">
    <property type="entry name" value="Squ/phyt_synthse"/>
</dbReference>
<dbReference type="RefSeq" id="WP_386100811.1">
    <property type="nucleotide sequence ID" value="NZ_JBHSAT010000019.1"/>
</dbReference>
<sequence length="279" mass="32409">MKSIFDNVSKMCSKVVTNSYSTSFSMATKMLSDSIRQDIYNIYGFVRFADEIVDTFHEYDKETLFNDFENDLEKALSQKISLNPILNSFQETYHNYGIDKDLVDAFMKSMRLDLHKKDYLTEEEYKAYIYGSADVVGLMCLKVFVKGNQEKYDELKASAMSLGSAFQKVNFLRDLKADFEDLSRTYFPNTDLNQLDEASKLAIIQDIESDFAKGLVGIKKLPLEARFGVFMAYRYYNKLLEKLKKTPALDIKSARIRVPNYRKVELLTRSYVKYQLNLI</sequence>
<evidence type="ECO:0000313" key="2">
    <source>
        <dbReference type="EMBL" id="MFC3877767.1"/>
    </source>
</evidence>
<name>A0ABV8AM27_9FLAO</name>
<proteinExistence type="predicted"/>
<dbReference type="EMBL" id="JBHSAT010000019">
    <property type="protein sequence ID" value="MFC3877767.1"/>
    <property type="molecule type" value="Genomic_DNA"/>
</dbReference>
<dbReference type="Proteomes" id="UP001595812">
    <property type="component" value="Unassembled WGS sequence"/>
</dbReference>
<dbReference type="SUPFAM" id="SSF48576">
    <property type="entry name" value="Terpenoid synthases"/>
    <property type="match status" value="1"/>
</dbReference>
<dbReference type="InterPro" id="IPR008949">
    <property type="entry name" value="Isoprenoid_synthase_dom_sf"/>
</dbReference>
<evidence type="ECO:0000313" key="3">
    <source>
        <dbReference type="Proteomes" id="UP001595812"/>
    </source>
</evidence>
<dbReference type="SFLD" id="SFLDS00005">
    <property type="entry name" value="Isoprenoid_Synthase_Type_I"/>
    <property type="match status" value="1"/>
</dbReference>
<keyword evidence="1" id="KW-0808">Transferase</keyword>
<dbReference type="PANTHER" id="PTHR31480">
    <property type="entry name" value="BIFUNCTIONAL LYCOPENE CYCLASE/PHYTOENE SYNTHASE"/>
    <property type="match status" value="1"/>
</dbReference>
<dbReference type="CDD" id="cd00683">
    <property type="entry name" value="Trans_IPPS_HH"/>
    <property type="match status" value="1"/>
</dbReference>
<gene>
    <name evidence="2" type="ORF">ACFOSX_11070</name>
</gene>
<dbReference type="Pfam" id="PF00494">
    <property type="entry name" value="SQS_PSY"/>
    <property type="match status" value="1"/>
</dbReference>